<feature type="chain" id="PRO_5043967221" evidence="2">
    <location>
        <begin position="17"/>
        <end position="180"/>
    </location>
</feature>
<feature type="region of interest" description="Disordered" evidence="1">
    <location>
        <begin position="70"/>
        <end position="103"/>
    </location>
</feature>
<feature type="compositionally biased region" description="Polar residues" evidence="1">
    <location>
        <begin position="75"/>
        <end position="84"/>
    </location>
</feature>
<name>A0AAV7WXJ7_PLEWA</name>
<feature type="region of interest" description="Disordered" evidence="1">
    <location>
        <begin position="137"/>
        <end position="180"/>
    </location>
</feature>
<feature type="compositionally biased region" description="Low complexity" evidence="1">
    <location>
        <begin position="163"/>
        <end position="174"/>
    </location>
</feature>
<keyword evidence="4" id="KW-1185">Reference proteome</keyword>
<organism evidence="3 4">
    <name type="scientific">Pleurodeles waltl</name>
    <name type="common">Iberian ribbed newt</name>
    <dbReference type="NCBI Taxonomy" id="8319"/>
    <lineage>
        <taxon>Eukaryota</taxon>
        <taxon>Metazoa</taxon>
        <taxon>Chordata</taxon>
        <taxon>Craniata</taxon>
        <taxon>Vertebrata</taxon>
        <taxon>Euteleostomi</taxon>
        <taxon>Amphibia</taxon>
        <taxon>Batrachia</taxon>
        <taxon>Caudata</taxon>
        <taxon>Salamandroidea</taxon>
        <taxon>Salamandridae</taxon>
        <taxon>Pleurodelinae</taxon>
        <taxon>Pleurodeles</taxon>
    </lineage>
</organism>
<dbReference type="EMBL" id="JANPWB010000001">
    <property type="protein sequence ID" value="KAJ1217601.1"/>
    <property type="molecule type" value="Genomic_DNA"/>
</dbReference>
<gene>
    <name evidence="3" type="ORF">NDU88_005194</name>
</gene>
<evidence type="ECO:0000256" key="1">
    <source>
        <dbReference type="SAM" id="MobiDB-lite"/>
    </source>
</evidence>
<keyword evidence="2" id="KW-0732">Signal</keyword>
<accession>A0AAV7WXJ7</accession>
<dbReference type="Proteomes" id="UP001066276">
    <property type="component" value="Chromosome 1_1"/>
</dbReference>
<feature type="signal peptide" evidence="2">
    <location>
        <begin position="1"/>
        <end position="16"/>
    </location>
</feature>
<evidence type="ECO:0000313" key="3">
    <source>
        <dbReference type="EMBL" id="KAJ1217601.1"/>
    </source>
</evidence>
<reference evidence="3" key="1">
    <citation type="journal article" date="2022" name="bioRxiv">
        <title>Sequencing and chromosome-scale assembly of the giantPleurodeles waltlgenome.</title>
        <authorList>
            <person name="Brown T."/>
            <person name="Elewa A."/>
            <person name="Iarovenko S."/>
            <person name="Subramanian E."/>
            <person name="Araus A.J."/>
            <person name="Petzold A."/>
            <person name="Susuki M."/>
            <person name="Suzuki K.-i.T."/>
            <person name="Hayashi T."/>
            <person name="Toyoda A."/>
            <person name="Oliveira C."/>
            <person name="Osipova E."/>
            <person name="Leigh N.D."/>
            <person name="Simon A."/>
            <person name="Yun M.H."/>
        </authorList>
    </citation>
    <scope>NUCLEOTIDE SEQUENCE</scope>
    <source>
        <strain evidence="3">20211129_DDA</strain>
        <tissue evidence="3">Liver</tissue>
    </source>
</reference>
<comment type="caution">
    <text evidence="3">The sequence shown here is derived from an EMBL/GenBank/DDBJ whole genome shotgun (WGS) entry which is preliminary data.</text>
</comment>
<dbReference type="AlphaFoldDB" id="A0AAV7WXJ7"/>
<evidence type="ECO:0000313" key="4">
    <source>
        <dbReference type="Proteomes" id="UP001066276"/>
    </source>
</evidence>
<evidence type="ECO:0000256" key="2">
    <source>
        <dbReference type="SAM" id="SignalP"/>
    </source>
</evidence>
<sequence>MWIRLNIRALIGRAKAAVSLVLKAWTDRQNLPAVVPGDAAGFWSAVAPVRTILPGSGCGMGAMEAQYGDRLKQQPKPQSMNSQLVGRHGDGSPPPSHPPLEKILMQGNRKSGRAGPGTGVVDPFEGSARHSCSGAGLCMSFRGPQTPEDSGEEERGPRGCGVPQFPSPFLLLPPRLEDRG</sequence>
<protein>
    <submittedName>
        <fullName evidence="3">Uncharacterized protein</fullName>
    </submittedName>
</protein>
<proteinExistence type="predicted"/>